<name>A0A8T0T3J9_PANVG</name>
<evidence type="ECO:0000313" key="3">
    <source>
        <dbReference type="Proteomes" id="UP000823388"/>
    </source>
</evidence>
<keyword evidence="3" id="KW-1185">Reference proteome</keyword>
<dbReference type="AlphaFoldDB" id="A0A8T0T3J9"/>
<evidence type="ECO:0000313" key="2">
    <source>
        <dbReference type="EMBL" id="KAG2603854.1"/>
    </source>
</evidence>
<reference evidence="2" key="1">
    <citation type="submission" date="2020-05" db="EMBL/GenBank/DDBJ databases">
        <title>WGS assembly of Panicum virgatum.</title>
        <authorList>
            <person name="Lovell J.T."/>
            <person name="Jenkins J."/>
            <person name="Shu S."/>
            <person name="Juenger T.E."/>
            <person name="Schmutz J."/>
        </authorList>
    </citation>
    <scope>NUCLEOTIDE SEQUENCE</scope>
    <source>
        <strain evidence="2">AP13</strain>
    </source>
</reference>
<evidence type="ECO:0000256" key="1">
    <source>
        <dbReference type="SAM" id="Phobius"/>
    </source>
</evidence>
<dbReference type="Proteomes" id="UP000823388">
    <property type="component" value="Chromosome 4N"/>
</dbReference>
<keyword evidence="1" id="KW-1133">Transmembrane helix</keyword>
<comment type="caution">
    <text evidence="2">The sequence shown here is derived from an EMBL/GenBank/DDBJ whole genome shotgun (WGS) entry which is preliminary data.</text>
</comment>
<gene>
    <name evidence="2" type="ORF">PVAP13_4NG014200</name>
</gene>
<dbReference type="PANTHER" id="PTHR36480:SF3">
    <property type="entry name" value="OS06G0118900 PROTEIN"/>
    <property type="match status" value="1"/>
</dbReference>
<accession>A0A8T0T3J9</accession>
<keyword evidence="1" id="KW-0812">Transmembrane</keyword>
<feature type="transmembrane region" description="Helical" evidence="1">
    <location>
        <begin position="12"/>
        <end position="30"/>
    </location>
</feature>
<sequence>MAPLRPANAKRYILAALTAIIVVFVVMRPAHIDFSITHAEHRLAGAGGSVQLNFTIAANNTNRRAVVMYQSMFVDVSSNTRQLATTNSVRANLENTVMPLQTSHLHQRCLFFAASVSMASEEAFTANMTSDFAVIYDRGHDAVQDRDHLDASL</sequence>
<dbReference type="EMBL" id="CM029044">
    <property type="protein sequence ID" value="KAG2603854.1"/>
    <property type="molecule type" value="Genomic_DNA"/>
</dbReference>
<proteinExistence type="predicted"/>
<keyword evidence="1" id="KW-0472">Membrane</keyword>
<protein>
    <submittedName>
        <fullName evidence="2">Uncharacterized protein</fullName>
    </submittedName>
</protein>
<dbReference type="PANTHER" id="PTHR36480">
    <property type="entry name" value="OS06G0118900 PROTEIN-RELATED"/>
    <property type="match status" value="1"/>
</dbReference>
<organism evidence="2 3">
    <name type="scientific">Panicum virgatum</name>
    <name type="common">Blackwell switchgrass</name>
    <dbReference type="NCBI Taxonomy" id="38727"/>
    <lineage>
        <taxon>Eukaryota</taxon>
        <taxon>Viridiplantae</taxon>
        <taxon>Streptophyta</taxon>
        <taxon>Embryophyta</taxon>
        <taxon>Tracheophyta</taxon>
        <taxon>Spermatophyta</taxon>
        <taxon>Magnoliopsida</taxon>
        <taxon>Liliopsida</taxon>
        <taxon>Poales</taxon>
        <taxon>Poaceae</taxon>
        <taxon>PACMAD clade</taxon>
        <taxon>Panicoideae</taxon>
        <taxon>Panicodae</taxon>
        <taxon>Paniceae</taxon>
        <taxon>Panicinae</taxon>
        <taxon>Panicum</taxon>
        <taxon>Panicum sect. Hiantes</taxon>
    </lineage>
</organism>